<organism evidence="8 9">
    <name type="scientific">Variovorax paradoxus</name>
    <dbReference type="NCBI Taxonomy" id="34073"/>
    <lineage>
        <taxon>Bacteria</taxon>
        <taxon>Pseudomonadati</taxon>
        <taxon>Pseudomonadota</taxon>
        <taxon>Betaproteobacteria</taxon>
        <taxon>Burkholderiales</taxon>
        <taxon>Comamonadaceae</taxon>
        <taxon>Variovorax</taxon>
    </lineage>
</organism>
<keyword evidence="3" id="KW-1003">Cell membrane</keyword>
<protein>
    <submittedName>
        <fullName evidence="8">ABC transporter ATP-binding protein</fullName>
    </submittedName>
</protein>
<keyword evidence="6" id="KW-0029">Amino-acid transport</keyword>
<feature type="domain" description="ABC transporter" evidence="7">
    <location>
        <begin position="18"/>
        <end position="249"/>
    </location>
</feature>
<evidence type="ECO:0000313" key="9">
    <source>
        <dbReference type="Proteomes" id="UP000077852"/>
    </source>
</evidence>
<evidence type="ECO:0000256" key="3">
    <source>
        <dbReference type="ARBA" id="ARBA00022475"/>
    </source>
</evidence>
<comment type="similarity">
    <text evidence="1">Belongs to the ABC transporter superfamily.</text>
</comment>
<dbReference type="InterPro" id="IPR017871">
    <property type="entry name" value="ABC_transporter-like_CS"/>
</dbReference>
<dbReference type="SMART" id="SM00382">
    <property type="entry name" value="AAA"/>
    <property type="match status" value="1"/>
</dbReference>
<comment type="caution">
    <text evidence="8">The sequence shown here is derived from an EMBL/GenBank/DDBJ whole genome shotgun (WGS) entry which is preliminary data.</text>
</comment>
<dbReference type="InterPro" id="IPR003439">
    <property type="entry name" value="ABC_transporter-like_ATP-bd"/>
</dbReference>
<sequence length="249" mass="26934">MTTATATTGATPPGDALLQVSGLHVHYGKSHVLHGVDLRVARNEVISLLGRNGSGRSTTMKAVMGLVPPSAGRVVLAGRELAGARPYAVCRAGIGYVPEEREVFANLTVDENLRMGEQRAAPGAHRWRIEDMFDYFPRLKERRNTKAGSMSGGEQQMLTMCRSLLGNPRVMLIDEPTEGLAPKIVAQVGECIVDMHRKGLSVVLVEQKLAIALKVSTRVCVMGHGRIVFEGTPQALMADQKLVSEWLAV</sequence>
<evidence type="ECO:0000259" key="7">
    <source>
        <dbReference type="PROSITE" id="PS50893"/>
    </source>
</evidence>
<dbReference type="PANTHER" id="PTHR43820:SF2">
    <property type="entry name" value="ABC TRANSPORTER ATP-BINDING PROTEIN"/>
    <property type="match status" value="1"/>
</dbReference>
<dbReference type="InterPro" id="IPR052156">
    <property type="entry name" value="BCAA_Transport_ATP-bd_LivF"/>
</dbReference>
<dbReference type="EMBL" id="LVHG01000073">
    <property type="protein sequence ID" value="OAK59293.1"/>
    <property type="molecule type" value="Genomic_DNA"/>
</dbReference>
<dbReference type="Proteomes" id="UP000077852">
    <property type="component" value="Unassembled WGS sequence"/>
</dbReference>
<evidence type="ECO:0000256" key="1">
    <source>
        <dbReference type="ARBA" id="ARBA00005417"/>
    </source>
</evidence>
<keyword evidence="5 8" id="KW-0067">ATP-binding</keyword>
<dbReference type="GO" id="GO:0016887">
    <property type="term" value="F:ATP hydrolysis activity"/>
    <property type="evidence" value="ECO:0007669"/>
    <property type="project" value="InterPro"/>
</dbReference>
<name>A0AA91I8V6_VARPD</name>
<evidence type="ECO:0000256" key="5">
    <source>
        <dbReference type="ARBA" id="ARBA00022840"/>
    </source>
</evidence>
<dbReference type="PROSITE" id="PS00211">
    <property type="entry name" value="ABC_TRANSPORTER_1"/>
    <property type="match status" value="1"/>
</dbReference>
<dbReference type="CDD" id="cd03224">
    <property type="entry name" value="ABC_TM1139_LivF_branched"/>
    <property type="match status" value="1"/>
</dbReference>
<proteinExistence type="inferred from homology"/>
<evidence type="ECO:0000313" key="8">
    <source>
        <dbReference type="EMBL" id="OAK59293.1"/>
    </source>
</evidence>
<keyword evidence="3" id="KW-0472">Membrane</keyword>
<reference evidence="8 9" key="1">
    <citation type="submission" date="2016-03" db="EMBL/GenBank/DDBJ databases">
        <title>Genome sequence of Variovorax paradoxus KB5.</title>
        <authorList>
            <person name="Jeong H."/>
            <person name="Hong C.E."/>
            <person name="Jo S.H."/>
            <person name="Park J.M."/>
        </authorList>
    </citation>
    <scope>NUCLEOTIDE SEQUENCE [LARGE SCALE GENOMIC DNA]</scope>
    <source>
        <strain evidence="8 9">KB5</strain>
    </source>
</reference>
<dbReference type="Pfam" id="PF00005">
    <property type="entry name" value="ABC_tran"/>
    <property type="match status" value="1"/>
</dbReference>
<dbReference type="GO" id="GO:0015658">
    <property type="term" value="F:branched-chain amino acid transmembrane transporter activity"/>
    <property type="evidence" value="ECO:0007669"/>
    <property type="project" value="TreeGrafter"/>
</dbReference>
<dbReference type="InterPro" id="IPR027417">
    <property type="entry name" value="P-loop_NTPase"/>
</dbReference>
<dbReference type="PANTHER" id="PTHR43820">
    <property type="entry name" value="HIGH-AFFINITY BRANCHED-CHAIN AMINO ACID TRANSPORT ATP-BINDING PROTEIN LIVF"/>
    <property type="match status" value="1"/>
</dbReference>
<dbReference type="RefSeq" id="WP_081270325.1">
    <property type="nucleotide sequence ID" value="NZ_LVHG01000073.1"/>
</dbReference>
<evidence type="ECO:0000256" key="2">
    <source>
        <dbReference type="ARBA" id="ARBA00022448"/>
    </source>
</evidence>
<keyword evidence="2" id="KW-0813">Transport</keyword>
<keyword evidence="4" id="KW-0547">Nucleotide-binding</keyword>
<dbReference type="AlphaFoldDB" id="A0AA91I8V6"/>
<dbReference type="GO" id="GO:0005524">
    <property type="term" value="F:ATP binding"/>
    <property type="evidence" value="ECO:0007669"/>
    <property type="project" value="UniProtKB-KW"/>
</dbReference>
<dbReference type="SUPFAM" id="SSF52540">
    <property type="entry name" value="P-loop containing nucleoside triphosphate hydrolases"/>
    <property type="match status" value="1"/>
</dbReference>
<evidence type="ECO:0000256" key="6">
    <source>
        <dbReference type="ARBA" id="ARBA00022970"/>
    </source>
</evidence>
<dbReference type="Gene3D" id="3.40.50.300">
    <property type="entry name" value="P-loop containing nucleotide triphosphate hydrolases"/>
    <property type="match status" value="1"/>
</dbReference>
<dbReference type="InterPro" id="IPR003593">
    <property type="entry name" value="AAA+_ATPase"/>
</dbReference>
<accession>A0AA91I8V6</accession>
<gene>
    <name evidence="8" type="ORF">A3K87_02690</name>
</gene>
<dbReference type="GO" id="GO:0015807">
    <property type="term" value="P:L-amino acid transport"/>
    <property type="evidence" value="ECO:0007669"/>
    <property type="project" value="TreeGrafter"/>
</dbReference>
<dbReference type="PROSITE" id="PS50893">
    <property type="entry name" value="ABC_TRANSPORTER_2"/>
    <property type="match status" value="1"/>
</dbReference>
<evidence type="ECO:0000256" key="4">
    <source>
        <dbReference type="ARBA" id="ARBA00022741"/>
    </source>
</evidence>